<dbReference type="AlphaFoldDB" id="A0A6F8XTR3"/>
<reference evidence="5 6" key="2">
    <citation type="submission" date="2020-03" db="EMBL/GenBank/DDBJ databases">
        <authorList>
            <person name="Ichikawa N."/>
            <person name="Kimura A."/>
            <person name="Kitahashi Y."/>
            <person name="Uohara A."/>
        </authorList>
    </citation>
    <scope>NUCLEOTIDE SEQUENCE [LARGE SCALE GENOMIC DNA]</scope>
    <source>
        <strain evidence="5 6">NBRC 107702</strain>
    </source>
</reference>
<keyword evidence="2" id="KW-0238">DNA-binding</keyword>
<dbReference type="PROSITE" id="PS50043">
    <property type="entry name" value="HTH_LUXR_2"/>
    <property type="match status" value="1"/>
</dbReference>
<dbReference type="GO" id="GO:0006355">
    <property type="term" value="P:regulation of DNA-templated transcription"/>
    <property type="evidence" value="ECO:0007669"/>
    <property type="project" value="InterPro"/>
</dbReference>
<keyword evidence="6" id="KW-1185">Reference proteome</keyword>
<dbReference type="SUPFAM" id="SSF52172">
    <property type="entry name" value="CheY-like"/>
    <property type="match status" value="1"/>
</dbReference>
<reference evidence="5 6" key="1">
    <citation type="submission" date="2020-03" db="EMBL/GenBank/DDBJ databases">
        <title>Whole genome shotgun sequence of Phytohabitans flavus NBRC 107702.</title>
        <authorList>
            <person name="Komaki H."/>
            <person name="Tamura T."/>
        </authorList>
    </citation>
    <scope>NUCLEOTIDE SEQUENCE [LARGE SCALE GENOMIC DNA]</scope>
    <source>
        <strain evidence="5 6">NBRC 107702</strain>
    </source>
</reference>
<sequence length="270" mass="29101">MGQVSAPIGHLVRVAIRSPRRLFRDTLAVCLSGQPEFTVVGHVADDPALLGLCDLCGPDLVVYDAVAGVGEALPLLHTLRTRYDRIRLVVIYERLSPADMSGSRQVGVDTLIPCSHGLDALLMLLHQHADTLRSGVAVPAPDGLSAQEREIITLTAAGHPVSRIAELLNMTPFAVENCKRRIYQKLAVTSQSHAIARAITLGLVNRAPLPRPGCTRPAASPWPSSVDRMCPPGTTWRWRCSPSTSRSSPTAATATRGWTCGTRPARARCR</sequence>
<keyword evidence="3" id="KW-0804">Transcription</keyword>
<dbReference type="InterPro" id="IPR000792">
    <property type="entry name" value="Tscrpt_reg_LuxR_C"/>
</dbReference>
<dbReference type="SUPFAM" id="SSF46894">
    <property type="entry name" value="C-terminal effector domain of the bipartite response regulators"/>
    <property type="match status" value="1"/>
</dbReference>
<dbReference type="InterPro" id="IPR011006">
    <property type="entry name" value="CheY-like_superfamily"/>
</dbReference>
<organism evidence="5 6">
    <name type="scientific">Phytohabitans flavus</name>
    <dbReference type="NCBI Taxonomy" id="1076124"/>
    <lineage>
        <taxon>Bacteria</taxon>
        <taxon>Bacillati</taxon>
        <taxon>Actinomycetota</taxon>
        <taxon>Actinomycetes</taxon>
        <taxon>Micromonosporales</taxon>
        <taxon>Micromonosporaceae</taxon>
    </lineage>
</organism>
<evidence type="ECO:0000256" key="3">
    <source>
        <dbReference type="ARBA" id="ARBA00023163"/>
    </source>
</evidence>
<dbReference type="Gene3D" id="3.40.50.2300">
    <property type="match status" value="1"/>
</dbReference>
<dbReference type="RefSeq" id="WP_173037083.1">
    <property type="nucleotide sequence ID" value="NZ_AP022870.1"/>
</dbReference>
<feature type="domain" description="HTH luxR-type" evidence="4">
    <location>
        <begin position="137"/>
        <end position="202"/>
    </location>
</feature>
<dbReference type="CDD" id="cd06170">
    <property type="entry name" value="LuxR_C_like"/>
    <property type="match status" value="1"/>
</dbReference>
<dbReference type="SMART" id="SM00421">
    <property type="entry name" value="HTH_LUXR"/>
    <property type="match status" value="1"/>
</dbReference>
<dbReference type="KEGG" id="pfla:Pflav_036520"/>
<protein>
    <recommendedName>
        <fullName evidence="4">HTH luxR-type domain-containing protein</fullName>
    </recommendedName>
</protein>
<name>A0A6F8XTR3_9ACTN</name>
<accession>A0A6F8XTR3</accession>
<dbReference type="PANTHER" id="PTHR44688:SF16">
    <property type="entry name" value="DNA-BINDING TRANSCRIPTIONAL ACTIVATOR DEVR_DOSR"/>
    <property type="match status" value="1"/>
</dbReference>
<dbReference type="GO" id="GO:0003677">
    <property type="term" value="F:DNA binding"/>
    <property type="evidence" value="ECO:0007669"/>
    <property type="project" value="UniProtKB-KW"/>
</dbReference>
<keyword evidence="1" id="KW-0805">Transcription regulation</keyword>
<evidence type="ECO:0000313" key="6">
    <source>
        <dbReference type="Proteomes" id="UP000502508"/>
    </source>
</evidence>
<dbReference type="InterPro" id="IPR016032">
    <property type="entry name" value="Sig_transdc_resp-reg_C-effctor"/>
</dbReference>
<dbReference type="EMBL" id="AP022870">
    <property type="protein sequence ID" value="BCB77242.1"/>
    <property type="molecule type" value="Genomic_DNA"/>
</dbReference>
<proteinExistence type="predicted"/>
<evidence type="ECO:0000256" key="2">
    <source>
        <dbReference type="ARBA" id="ARBA00023125"/>
    </source>
</evidence>
<dbReference type="Pfam" id="PF00196">
    <property type="entry name" value="GerE"/>
    <property type="match status" value="1"/>
</dbReference>
<evidence type="ECO:0000256" key="1">
    <source>
        <dbReference type="ARBA" id="ARBA00023015"/>
    </source>
</evidence>
<dbReference type="Proteomes" id="UP000502508">
    <property type="component" value="Chromosome"/>
</dbReference>
<gene>
    <name evidence="5" type="ORF">Pflav_036520</name>
</gene>
<evidence type="ECO:0000313" key="5">
    <source>
        <dbReference type="EMBL" id="BCB77242.1"/>
    </source>
</evidence>
<dbReference type="PANTHER" id="PTHR44688">
    <property type="entry name" value="DNA-BINDING TRANSCRIPTIONAL ACTIVATOR DEVR_DOSR"/>
    <property type="match status" value="1"/>
</dbReference>
<evidence type="ECO:0000259" key="4">
    <source>
        <dbReference type="PROSITE" id="PS50043"/>
    </source>
</evidence>